<feature type="coiled-coil region" evidence="9">
    <location>
        <begin position="59"/>
        <end position="117"/>
    </location>
</feature>
<evidence type="ECO:0000256" key="10">
    <source>
        <dbReference type="SAM" id="MobiDB-lite"/>
    </source>
</evidence>
<keyword evidence="7 9" id="KW-0175">Coiled coil</keyword>
<evidence type="ECO:0000313" key="12">
    <source>
        <dbReference type="Proteomes" id="UP000838763"/>
    </source>
</evidence>
<comment type="subcellular location">
    <subcellularLocation>
        <location evidence="2">Nucleus</location>
        <location evidence="2">Nucleolus</location>
    </subcellularLocation>
</comment>
<comment type="similarity">
    <text evidence="3">Belongs to the EFG1 family.</text>
</comment>
<evidence type="ECO:0000256" key="1">
    <source>
        <dbReference type="ARBA" id="ARBA00002773"/>
    </source>
</evidence>
<evidence type="ECO:0000256" key="5">
    <source>
        <dbReference type="ARBA" id="ARBA00019827"/>
    </source>
</evidence>
<evidence type="ECO:0000256" key="8">
    <source>
        <dbReference type="ARBA" id="ARBA00023242"/>
    </source>
</evidence>
<accession>A0A9P1M6W3</accession>
<keyword evidence="8" id="KW-0539">Nucleus</keyword>
<comment type="caution">
    <text evidence="11">The sequence shown here is derived from an EMBL/GenBank/DDBJ whole genome shotgun (WGS) entry which is preliminary data.</text>
</comment>
<organism evidence="11 12">
    <name type="scientific">Parascedosporium putredinis</name>
    <dbReference type="NCBI Taxonomy" id="1442378"/>
    <lineage>
        <taxon>Eukaryota</taxon>
        <taxon>Fungi</taxon>
        <taxon>Dikarya</taxon>
        <taxon>Ascomycota</taxon>
        <taxon>Pezizomycotina</taxon>
        <taxon>Sordariomycetes</taxon>
        <taxon>Hypocreomycetidae</taxon>
        <taxon>Microascales</taxon>
        <taxon>Microascaceae</taxon>
        <taxon>Parascedosporium</taxon>
    </lineage>
</organism>
<evidence type="ECO:0000256" key="7">
    <source>
        <dbReference type="ARBA" id="ARBA00023054"/>
    </source>
</evidence>
<evidence type="ECO:0000256" key="2">
    <source>
        <dbReference type="ARBA" id="ARBA00004604"/>
    </source>
</evidence>
<dbReference type="EMBL" id="CALLCH030000003">
    <property type="protein sequence ID" value="CAI4211825.1"/>
    <property type="molecule type" value="Genomic_DNA"/>
</dbReference>
<comment type="function">
    <text evidence="1">Involved in rRNA processing.</text>
</comment>
<keyword evidence="12" id="KW-1185">Reference proteome</keyword>
<name>A0A9P1M6W3_9PEZI</name>
<evidence type="ECO:0000256" key="3">
    <source>
        <dbReference type="ARBA" id="ARBA00006916"/>
    </source>
</evidence>
<keyword evidence="6" id="KW-0698">rRNA processing</keyword>
<dbReference type="PANTHER" id="PTHR33911">
    <property type="entry name" value="RRNA-PROCESSING PROTEIN EFG1"/>
    <property type="match status" value="1"/>
</dbReference>
<evidence type="ECO:0000256" key="6">
    <source>
        <dbReference type="ARBA" id="ARBA00022552"/>
    </source>
</evidence>
<dbReference type="InterPro" id="IPR019310">
    <property type="entry name" value="Efg1"/>
</dbReference>
<evidence type="ECO:0000313" key="11">
    <source>
        <dbReference type="EMBL" id="CAI4211825.1"/>
    </source>
</evidence>
<sequence length="252" mass="28697">MQLPHQSLIHHVIQDRGDKQRQRKVPNQTKDGSINALKKRVRTIERLFNKGSDVPGNTKVELERELAAHKATITELTYRKKRSEMIKKYHMVRFFERQKAERLVKQLTKQLKTAESDEIKAQLHVAEGSAADESTTPTAKAALDAERPPMWKEIEEALARGPRALEKMRDRNPDGDVVDPEGLGFFGFRKWNAGGAAATWARWQQFIRRNNEMLAEKQQGLDKPSSLDGEDDNDNGDDHGGGDENLESFFLI</sequence>
<gene>
    <name evidence="11" type="ORF">PPNO1_LOCUS1599</name>
</gene>
<proteinExistence type="inferred from homology"/>
<dbReference type="PANTHER" id="PTHR33911:SF1">
    <property type="entry name" value="RRNA-PROCESSING PROTEIN EFG1"/>
    <property type="match status" value="1"/>
</dbReference>
<dbReference type="AlphaFoldDB" id="A0A9P1M6W3"/>
<evidence type="ECO:0000256" key="4">
    <source>
        <dbReference type="ARBA" id="ARBA00018689"/>
    </source>
</evidence>
<evidence type="ECO:0000256" key="9">
    <source>
        <dbReference type="SAM" id="Coils"/>
    </source>
</evidence>
<dbReference type="Pfam" id="PF10153">
    <property type="entry name" value="Efg1"/>
    <property type="match status" value="1"/>
</dbReference>
<dbReference type="GO" id="GO:0000462">
    <property type="term" value="P:maturation of SSU-rRNA from tricistronic rRNA transcript (SSU-rRNA, 5.8S rRNA, LSU-rRNA)"/>
    <property type="evidence" value="ECO:0007669"/>
    <property type="project" value="TreeGrafter"/>
</dbReference>
<dbReference type="InterPro" id="IPR050786">
    <property type="entry name" value="EFG1_rRNA-proc"/>
</dbReference>
<protein>
    <recommendedName>
        <fullName evidence="4">rRNA-processing protein EFG1</fullName>
    </recommendedName>
    <alternativeName>
        <fullName evidence="5">rRNA-processing protein efg1</fullName>
    </alternativeName>
</protein>
<dbReference type="Proteomes" id="UP000838763">
    <property type="component" value="Unassembled WGS sequence"/>
</dbReference>
<feature type="region of interest" description="Disordered" evidence="10">
    <location>
        <begin position="215"/>
        <end position="252"/>
    </location>
</feature>
<dbReference type="GO" id="GO:0030688">
    <property type="term" value="C:preribosome, small subunit precursor"/>
    <property type="evidence" value="ECO:0007669"/>
    <property type="project" value="TreeGrafter"/>
</dbReference>
<feature type="region of interest" description="Disordered" evidence="10">
    <location>
        <begin position="1"/>
        <end position="31"/>
    </location>
</feature>
<dbReference type="GO" id="GO:0005730">
    <property type="term" value="C:nucleolus"/>
    <property type="evidence" value="ECO:0007669"/>
    <property type="project" value="UniProtKB-SubCell"/>
</dbReference>
<reference evidence="11" key="1">
    <citation type="submission" date="2022-11" db="EMBL/GenBank/DDBJ databases">
        <authorList>
            <person name="Scott C."/>
            <person name="Bruce N."/>
        </authorList>
    </citation>
    <scope>NUCLEOTIDE SEQUENCE</scope>
</reference>
<dbReference type="OrthoDB" id="47732at2759"/>